<dbReference type="EMBL" id="KN833931">
    <property type="protein sequence ID" value="KIK14587.1"/>
    <property type="molecule type" value="Genomic_DNA"/>
</dbReference>
<keyword evidence="3" id="KW-1185">Reference proteome</keyword>
<sequence>MTLPIENRDGQGPATRRMWKKRQTRPLSHHYYVVTWNNFVSWSRRSPELLSMLAKFRWYIEKQR</sequence>
<reference evidence="2 3" key="1">
    <citation type="submission" date="2014-04" db="EMBL/GenBank/DDBJ databases">
        <authorList>
            <consortium name="DOE Joint Genome Institute"/>
            <person name="Kuo A."/>
            <person name="Kohler A."/>
            <person name="Costa M.D."/>
            <person name="Nagy L.G."/>
            <person name="Floudas D."/>
            <person name="Copeland A."/>
            <person name="Barry K.W."/>
            <person name="Cichocki N."/>
            <person name="Veneault-Fourrey C."/>
            <person name="LaButti K."/>
            <person name="Lindquist E.A."/>
            <person name="Lipzen A."/>
            <person name="Lundell T."/>
            <person name="Morin E."/>
            <person name="Murat C."/>
            <person name="Sun H."/>
            <person name="Tunlid A."/>
            <person name="Henrissat B."/>
            <person name="Grigoriev I.V."/>
            <person name="Hibbett D.S."/>
            <person name="Martin F."/>
            <person name="Nordberg H.P."/>
            <person name="Cantor M.N."/>
            <person name="Hua S.X."/>
        </authorList>
    </citation>
    <scope>NUCLEOTIDE SEQUENCE [LARGE SCALE GENOMIC DNA]</scope>
    <source>
        <strain evidence="2 3">441</strain>
    </source>
</reference>
<reference evidence="3" key="2">
    <citation type="submission" date="2015-01" db="EMBL/GenBank/DDBJ databases">
        <title>Evolutionary Origins and Diversification of the Mycorrhizal Mutualists.</title>
        <authorList>
            <consortium name="DOE Joint Genome Institute"/>
            <consortium name="Mycorrhizal Genomics Consortium"/>
            <person name="Kohler A."/>
            <person name="Kuo A."/>
            <person name="Nagy L.G."/>
            <person name="Floudas D."/>
            <person name="Copeland A."/>
            <person name="Barry K.W."/>
            <person name="Cichocki N."/>
            <person name="Veneault-Fourrey C."/>
            <person name="LaButti K."/>
            <person name="Lindquist E.A."/>
            <person name="Lipzen A."/>
            <person name="Lundell T."/>
            <person name="Morin E."/>
            <person name="Murat C."/>
            <person name="Riley R."/>
            <person name="Ohm R."/>
            <person name="Sun H."/>
            <person name="Tunlid A."/>
            <person name="Henrissat B."/>
            <person name="Grigoriev I.V."/>
            <person name="Hibbett D.S."/>
            <person name="Martin F."/>
        </authorList>
    </citation>
    <scope>NUCLEOTIDE SEQUENCE [LARGE SCALE GENOMIC DNA]</scope>
    <source>
        <strain evidence="3">441</strain>
    </source>
</reference>
<dbReference type="AlphaFoldDB" id="A0A0C9YWQ0"/>
<dbReference type="HOGENOM" id="CLU_2868547_0_0_1"/>
<organism evidence="2 3">
    <name type="scientific">Pisolithus microcarpus 441</name>
    <dbReference type="NCBI Taxonomy" id="765257"/>
    <lineage>
        <taxon>Eukaryota</taxon>
        <taxon>Fungi</taxon>
        <taxon>Dikarya</taxon>
        <taxon>Basidiomycota</taxon>
        <taxon>Agaricomycotina</taxon>
        <taxon>Agaricomycetes</taxon>
        <taxon>Agaricomycetidae</taxon>
        <taxon>Boletales</taxon>
        <taxon>Sclerodermatineae</taxon>
        <taxon>Pisolithaceae</taxon>
        <taxon>Pisolithus</taxon>
    </lineage>
</organism>
<feature type="region of interest" description="Disordered" evidence="1">
    <location>
        <begin position="1"/>
        <end position="21"/>
    </location>
</feature>
<evidence type="ECO:0000313" key="3">
    <source>
        <dbReference type="Proteomes" id="UP000054018"/>
    </source>
</evidence>
<protein>
    <submittedName>
        <fullName evidence="2">Uncharacterized protein</fullName>
    </submittedName>
</protein>
<evidence type="ECO:0000256" key="1">
    <source>
        <dbReference type="SAM" id="MobiDB-lite"/>
    </source>
</evidence>
<gene>
    <name evidence="2" type="ORF">PISMIDRAFT_687842</name>
</gene>
<dbReference type="Proteomes" id="UP000054018">
    <property type="component" value="Unassembled WGS sequence"/>
</dbReference>
<proteinExistence type="predicted"/>
<accession>A0A0C9YWQ0</accession>
<name>A0A0C9YWQ0_9AGAM</name>
<evidence type="ECO:0000313" key="2">
    <source>
        <dbReference type="EMBL" id="KIK14587.1"/>
    </source>
</evidence>